<gene>
    <name evidence="4" type="primary">LOC107420776</name>
</gene>
<feature type="compositionally biased region" description="Basic and acidic residues" evidence="1">
    <location>
        <begin position="241"/>
        <end position="250"/>
    </location>
</feature>
<feature type="compositionally biased region" description="Low complexity" evidence="1">
    <location>
        <begin position="32"/>
        <end position="55"/>
    </location>
</feature>
<dbReference type="SMART" id="SM01054">
    <property type="entry name" value="CaM_binding"/>
    <property type="match status" value="1"/>
</dbReference>
<protein>
    <submittedName>
        <fullName evidence="4">Protein SHORT ROOT IN SALT MEDIUM 1</fullName>
    </submittedName>
</protein>
<evidence type="ECO:0000256" key="1">
    <source>
        <dbReference type="SAM" id="MobiDB-lite"/>
    </source>
</evidence>
<feature type="compositionally biased region" description="Low complexity" evidence="1">
    <location>
        <begin position="121"/>
        <end position="133"/>
    </location>
</feature>
<feature type="compositionally biased region" description="Polar residues" evidence="1">
    <location>
        <begin position="98"/>
        <end position="107"/>
    </location>
</feature>
<organism evidence="3 4">
    <name type="scientific">Ziziphus jujuba</name>
    <name type="common">Chinese jujube</name>
    <name type="synonym">Ziziphus sativa</name>
    <dbReference type="NCBI Taxonomy" id="326968"/>
    <lineage>
        <taxon>Eukaryota</taxon>
        <taxon>Viridiplantae</taxon>
        <taxon>Streptophyta</taxon>
        <taxon>Embryophyta</taxon>
        <taxon>Tracheophyta</taxon>
        <taxon>Spermatophyta</taxon>
        <taxon>Magnoliopsida</taxon>
        <taxon>eudicotyledons</taxon>
        <taxon>Gunneridae</taxon>
        <taxon>Pentapetalae</taxon>
        <taxon>rosids</taxon>
        <taxon>fabids</taxon>
        <taxon>Rosales</taxon>
        <taxon>Rhamnaceae</taxon>
        <taxon>Paliureae</taxon>
        <taxon>Ziziphus</taxon>
    </lineage>
</organism>
<dbReference type="RefSeq" id="XP_048331268.2">
    <property type="nucleotide sequence ID" value="XM_048475311.2"/>
</dbReference>
<feature type="region of interest" description="Disordered" evidence="1">
    <location>
        <begin position="1"/>
        <end position="385"/>
    </location>
</feature>
<proteinExistence type="predicted"/>
<evidence type="ECO:0000313" key="4">
    <source>
        <dbReference type="RefSeq" id="XP_048331268.2"/>
    </source>
</evidence>
<name>A0ABM3ILU8_ZIZJJ</name>
<dbReference type="Proteomes" id="UP001652623">
    <property type="component" value="Chromosome 5"/>
</dbReference>
<feature type="compositionally biased region" description="Basic and acidic residues" evidence="1">
    <location>
        <begin position="190"/>
        <end position="225"/>
    </location>
</feature>
<feature type="compositionally biased region" description="Polar residues" evidence="1">
    <location>
        <begin position="19"/>
        <end position="31"/>
    </location>
</feature>
<evidence type="ECO:0000313" key="3">
    <source>
        <dbReference type="Proteomes" id="UP001652623"/>
    </source>
</evidence>
<feature type="domain" description="Calmodulin-binding" evidence="2">
    <location>
        <begin position="290"/>
        <end position="416"/>
    </location>
</feature>
<feature type="compositionally biased region" description="Basic and acidic residues" evidence="1">
    <location>
        <begin position="1"/>
        <end position="17"/>
    </location>
</feature>
<dbReference type="InterPro" id="IPR012417">
    <property type="entry name" value="CaM-bd_dom_pln"/>
</dbReference>
<accession>A0ABM3ILU8</accession>
<feature type="compositionally biased region" description="Polar residues" evidence="1">
    <location>
        <begin position="167"/>
        <end position="187"/>
    </location>
</feature>
<dbReference type="PANTHER" id="PTHR33349:SF20">
    <property type="entry name" value="CHROMO DOMAIN CEC-LIKE PROTEIN"/>
    <property type="match status" value="1"/>
</dbReference>
<keyword evidence="3" id="KW-1185">Reference proteome</keyword>
<feature type="compositionally biased region" description="Basic and acidic residues" evidence="1">
    <location>
        <begin position="64"/>
        <end position="84"/>
    </location>
</feature>
<sequence>MATKPKESSSVGKEKKVPLSSSTHTTPTRSGTKLSPNSSSTPKPSSSTSTEKPLPNYLKPTISSRHDEAFKPIKKHGSDHDPNHKATLNRRRSFDKPPSSSRVQSALVSPGPKERRTAGRSSSFSCKTTTSSKPISDNKPLRSPKPAKPHPTFAKTVKSTVPKKEASNASASNRIPKSPSDQTQTVVHNVEAKQEATTEFLVHEVAEVESEVKACPEEPKPEGNDQHSNAVDGEANSDENEDKKECEEAKAGITDVGLEETDNKSQEGSQVNDSTEFEGEDDQNKKSDEGNESHREEGSASEAKEDHVEEDKVNEAAVEETKVVEANKNEEKTVDNEKEEAACEGSNVDKDGKDVEEGKSEAEAEVTVKRQGGGGQGKKDNAPAYNDVIEETASKLLEKRKNKVKALVGAFETVIDYESK</sequence>
<feature type="compositionally biased region" description="Basic and acidic residues" evidence="1">
    <location>
        <begin position="282"/>
        <end position="368"/>
    </location>
</feature>
<dbReference type="GeneID" id="107420776"/>
<reference evidence="4" key="1">
    <citation type="submission" date="2025-08" db="UniProtKB">
        <authorList>
            <consortium name="RefSeq"/>
        </authorList>
    </citation>
    <scope>IDENTIFICATION</scope>
    <source>
        <tissue evidence="4">Seedling</tissue>
    </source>
</reference>
<dbReference type="Pfam" id="PF07839">
    <property type="entry name" value="CaM_binding"/>
    <property type="match status" value="1"/>
</dbReference>
<dbReference type="PANTHER" id="PTHR33349">
    <property type="entry name" value="EMB|CAB62594.1"/>
    <property type="match status" value="1"/>
</dbReference>
<evidence type="ECO:0000259" key="2">
    <source>
        <dbReference type="SMART" id="SM01054"/>
    </source>
</evidence>